<dbReference type="Proteomes" id="UP000198953">
    <property type="component" value="Unassembled WGS sequence"/>
</dbReference>
<gene>
    <name evidence="2" type="ORF">SAMN05660976_04188</name>
</gene>
<reference evidence="2 3" key="1">
    <citation type="submission" date="2016-10" db="EMBL/GenBank/DDBJ databases">
        <authorList>
            <person name="de Groot N.N."/>
        </authorList>
    </citation>
    <scope>NUCLEOTIDE SEQUENCE [LARGE SCALE GENOMIC DNA]</scope>
    <source>
        <strain evidence="2 3">DSM 43357</strain>
    </source>
</reference>
<accession>A0A1H7VKW5</accession>
<proteinExistence type="predicted"/>
<dbReference type="RefSeq" id="WP_091102266.1">
    <property type="nucleotide sequence ID" value="NZ_FOBF01000009.1"/>
</dbReference>
<feature type="compositionally biased region" description="Polar residues" evidence="1">
    <location>
        <begin position="56"/>
        <end position="66"/>
    </location>
</feature>
<dbReference type="EMBL" id="FOBF01000009">
    <property type="protein sequence ID" value="SEM09539.1"/>
    <property type="molecule type" value="Genomic_DNA"/>
</dbReference>
<keyword evidence="3" id="KW-1185">Reference proteome</keyword>
<evidence type="ECO:0000313" key="2">
    <source>
        <dbReference type="EMBL" id="SEM09539.1"/>
    </source>
</evidence>
<evidence type="ECO:0000313" key="3">
    <source>
        <dbReference type="Proteomes" id="UP000198953"/>
    </source>
</evidence>
<sequence>MTPEEESDALLDALARGELPDPGDPAAWLLAALLDDTLGAAGDDGLDDGLGDVGQWRSSVSMTPST</sequence>
<evidence type="ECO:0000256" key="1">
    <source>
        <dbReference type="SAM" id="MobiDB-lite"/>
    </source>
</evidence>
<organism evidence="2 3">
    <name type="scientific">Nonomuraea pusilla</name>
    <dbReference type="NCBI Taxonomy" id="46177"/>
    <lineage>
        <taxon>Bacteria</taxon>
        <taxon>Bacillati</taxon>
        <taxon>Actinomycetota</taxon>
        <taxon>Actinomycetes</taxon>
        <taxon>Streptosporangiales</taxon>
        <taxon>Streptosporangiaceae</taxon>
        <taxon>Nonomuraea</taxon>
    </lineage>
</organism>
<protein>
    <submittedName>
        <fullName evidence="2">Uncharacterized protein</fullName>
    </submittedName>
</protein>
<name>A0A1H7VKW5_9ACTN</name>
<feature type="region of interest" description="Disordered" evidence="1">
    <location>
        <begin position="40"/>
        <end position="66"/>
    </location>
</feature>
<dbReference type="AlphaFoldDB" id="A0A1H7VKW5"/>